<feature type="transmembrane region" description="Helical" evidence="1">
    <location>
        <begin position="93"/>
        <end position="110"/>
    </location>
</feature>
<dbReference type="Proteomes" id="UP000271626">
    <property type="component" value="Chromosome"/>
</dbReference>
<gene>
    <name evidence="2" type="ORF">NCTC10741_00282</name>
</gene>
<dbReference type="AlphaFoldDB" id="A0A3P8LCK3"/>
<feature type="transmembrane region" description="Helical" evidence="1">
    <location>
        <begin position="51"/>
        <end position="72"/>
    </location>
</feature>
<proteinExistence type="predicted"/>
<sequence>METNSENGGTLADVEAAGAAGRRAALPWWLIALEVLVVAGVWSMLYGGEQTWRNIGLTVAVFAVPAAVLVVVAKRRGRAGELASGSRASVVHWSGFFGAMIAGMISTKYLEAGRPLTYAAVFLIVVVLYGGCRVAAERIALRRPS</sequence>
<evidence type="ECO:0000256" key="1">
    <source>
        <dbReference type="SAM" id="Phobius"/>
    </source>
</evidence>
<keyword evidence="1" id="KW-0472">Membrane</keyword>
<feature type="transmembrane region" description="Helical" evidence="1">
    <location>
        <begin position="116"/>
        <end position="136"/>
    </location>
</feature>
<evidence type="ECO:0000313" key="3">
    <source>
        <dbReference type="Proteomes" id="UP000271626"/>
    </source>
</evidence>
<dbReference type="EMBL" id="LR131273">
    <property type="protein sequence ID" value="VDR37182.1"/>
    <property type="molecule type" value="Genomic_DNA"/>
</dbReference>
<dbReference type="OrthoDB" id="4774005at2"/>
<keyword evidence="1" id="KW-0812">Transmembrane</keyword>
<dbReference type="RefSeq" id="WP_126194606.1">
    <property type="nucleotide sequence ID" value="NZ_CP085954.1"/>
</dbReference>
<accession>A0A3P8LCK3</accession>
<name>A0A3P8LCK3_TSUPA</name>
<evidence type="ECO:0000313" key="2">
    <source>
        <dbReference type="EMBL" id="VDR37182.1"/>
    </source>
</evidence>
<feature type="transmembrane region" description="Helical" evidence="1">
    <location>
        <begin position="26"/>
        <end position="45"/>
    </location>
</feature>
<keyword evidence="1" id="KW-1133">Transmembrane helix</keyword>
<organism evidence="2 3">
    <name type="scientific">Tsukamurella paurometabola</name>
    <name type="common">Corynebacterium paurometabolum</name>
    <dbReference type="NCBI Taxonomy" id="2061"/>
    <lineage>
        <taxon>Bacteria</taxon>
        <taxon>Bacillati</taxon>
        <taxon>Actinomycetota</taxon>
        <taxon>Actinomycetes</taxon>
        <taxon>Mycobacteriales</taxon>
        <taxon>Tsukamurellaceae</taxon>
        <taxon>Tsukamurella</taxon>
    </lineage>
</organism>
<reference evidence="2 3" key="1">
    <citation type="submission" date="2018-12" db="EMBL/GenBank/DDBJ databases">
        <authorList>
            <consortium name="Pathogen Informatics"/>
        </authorList>
    </citation>
    <scope>NUCLEOTIDE SEQUENCE [LARGE SCALE GENOMIC DNA]</scope>
    <source>
        <strain evidence="2 3">NCTC10741</strain>
    </source>
</reference>
<protein>
    <submittedName>
        <fullName evidence="2">Uncharacterized protein</fullName>
    </submittedName>
</protein>